<evidence type="ECO:0000313" key="2">
    <source>
        <dbReference type="EMBL" id="GGG11140.1"/>
    </source>
</evidence>
<evidence type="ECO:0000256" key="1">
    <source>
        <dbReference type="SAM" id="Phobius"/>
    </source>
</evidence>
<feature type="transmembrane region" description="Helical" evidence="1">
    <location>
        <begin position="54"/>
        <end position="74"/>
    </location>
</feature>
<reference evidence="2" key="1">
    <citation type="journal article" date="2014" name="Int. J. Syst. Evol. Microbiol.">
        <title>Complete genome sequence of Corynebacterium casei LMG S-19264T (=DSM 44701T), isolated from a smear-ripened cheese.</title>
        <authorList>
            <consortium name="US DOE Joint Genome Institute (JGI-PGF)"/>
            <person name="Walter F."/>
            <person name="Albersmeier A."/>
            <person name="Kalinowski J."/>
            <person name="Ruckert C."/>
        </authorList>
    </citation>
    <scope>NUCLEOTIDE SEQUENCE</scope>
    <source>
        <strain evidence="2">CGMCC 1.15760</strain>
    </source>
</reference>
<comment type="caution">
    <text evidence="2">The sequence shown here is derived from an EMBL/GenBank/DDBJ whole genome shotgun (WGS) entry which is preliminary data.</text>
</comment>
<dbReference type="RefSeq" id="WP_188613133.1">
    <property type="nucleotide sequence ID" value="NZ_BMJT01000001.1"/>
</dbReference>
<accession>A0A917FXE6</accession>
<sequence length="78" mass="8788">MDKTKLSWVCFILAVLAWVPNLVFQVASPLFLSTFLLGLVGAILALMSKNYILMVLNIVMFCSFFIFMAVGYTWNSLT</sequence>
<protein>
    <submittedName>
        <fullName evidence="2">Uncharacterized protein</fullName>
    </submittedName>
</protein>
<keyword evidence="3" id="KW-1185">Reference proteome</keyword>
<organism evidence="2 3">
    <name type="scientific">Lysinibacillus alkalisoli</name>
    <dbReference type="NCBI Taxonomy" id="1911548"/>
    <lineage>
        <taxon>Bacteria</taxon>
        <taxon>Bacillati</taxon>
        <taxon>Bacillota</taxon>
        <taxon>Bacilli</taxon>
        <taxon>Bacillales</taxon>
        <taxon>Bacillaceae</taxon>
        <taxon>Lysinibacillus</taxon>
    </lineage>
</organism>
<feature type="transmembrane region" description="Helical" evidence="1">
    <location>
        <begin position="27"/>
        <end position="47"/>
    </location>
</feature>
<name>A0A917FXE6_9BACI</name>
<dbReference type="EMBL" id="BMJT01000001">
    <property type="protein sequence ID" value="GGG11140.1"/>
    <property type="molecule type" value="Genomic_DNA"/>
</dbReference>
<proteinExistence type="predicted"/>
<reference evidence="2" key="2">
    <citation type="submission" date="2020-09" db="EMBL/GenBank/DDBJ databases">
        <authorList>
            <person name="Sun Q."/>
            <person name="Zhou Y."/>
        </authorList>
    </citation>
    <scope>NUCLEOTIDE SEQUENCE</scope>
    <source>
        <strain evidence="2">CGMCC 1.15760</strain>
    </source>
</reference>
<dbReference type="AlphaFoldDB" id="A0A917FXE6"/>
<evidence type="ECO:0000313" key="3">
    <source>
        <dbReference type="Proteomes" id="UP000616608"/>
    </source>
</evidence>
<gene>
    <name evidence="2" type="ORF">GCM10007425_01840</name>
</gene>
<keyword evidence="1" id="KW-0812">Transmembrane</keyword>
<dbReference type="Proteomes" id="UP000616608">
    <property type="component" value="Unassembled WGS sequence"/>
</dbReference>
<keyword evidence="1" id="KW-0472">Membrane</keyword>
<keyword evidence="1" id="KW-1133">Transmembrane helix</keyword>